<dbReference type="RefSeq" id="WP_011447777.1">
    <property type="nucleotide sequence ID" value="NC_007796.1"/>
</dbReference>
<dbReference type="InterPro" id="IPR054767">
    <property type="entry name" value="Cas10-Cmr2_palm2"/>
</dbReference>
<dbReference type="EMBL" id="CP000254">
    <property type="protein sequence ID" value="ABD40498.1"/>
    <property type="molecule type" value="Genomic_DNA"/>
</dbReference>
<evidence type="ECO:0000259" key="3">
    <source>
        <dbReference type="Pfam" id="PF01966"/>
    </source>
</evidence>
<dbReference type="AlphaFoldDB" id="Q2FR85"/>
<dbReference type="KEGG" id="mhu:Mhun_0745"/>
<protein>
    <submittedName>
        <fullName evidence="5">Metal dependent phosphohydrolase</fullName>
    </submittedName>
</protein>
<organism evidence="5 6">
    <name type="scientific">Methanospirillum hungatei JF-1 (strain ATCC 27890 / DSM 864 / NBRC 100397 / JF-1)</name>
    <dbReference type="NCBI Taxonomy" id="323259"/>
    <lineage>
        <taxon>Archaea</taxon>
        <taxon>Methanobacteriati</taxon>
        <taxon>Methanobacteriota</taxon>
        <taxon>Stenosarchaea group</taxon>
        <taxon>Methanomicrobia</taxon>
        <taxon>Methanomicrobiales</taxon>
        <taxon>Methanospirillaceae</taxon>
        <taxon>Methanospirillum</taxon>
    </lineage>
</organism>
<sequence>MSEKIGVIDWFTKVRSDVTYGHESDGKTGLLINEIALSFGSKSLYDAANRISKVLEQNDFLQSVCSDTRLPVCSLYHHLRNTAAIAVCLLVDKILDDEQFIQGSLSEYGLTSDQIGQYRKEDLVGLVRIGSLLHDLGKVRSFSSERKYVRFYEHVSLTEEIVREILSKVDPSFVSRFGLDAVLPLLARRHHAKETTTRLEKLIHAGDVISSSADRQYEVTGEVKDGNLVLYSKDPVFPHKINCNDGDYACSITPHTILLGYKQDRTVPVRPKNENEKYRILFRDSVVQGGPGEFLGEWSFPGGRIGYLSLDIMQIQDFIMEADKLPMLRGGSEIVSNVLQDIRKFIADDLGDEAVLFSDGGNLLAFCPSNAAWLNKIKEKAEEKVTFASDGVLRAAVTTGTIPLKNLAGSFYDFLKDVVNELNMIKQHSYSVSIIHPPKKDQICDACRNRLITGSLQIEDKTERYCSVCAKKENFGRIQRNEARKGRTSRISPWPFTFIKDNNLQYPHELTDIGDSIAVIAVDGNMMGRLFSHTLTPAEYTFKSEQFSRRFMGVVGKTLEDLMAADQNKKDPRQRLLLYNPKSKENGEKFPGTSCGFDIIYDGGDDLLIIMNARAALIFCQELITRVAQAFSFQNSLTKGSQYDTYQYHTVTISCGIAIADNKFPIYFLLDRARSMESKAKEAFRKRSSTDELNLIRLPAGAVAFTAVQGAMPSSDYACYVLPDDKNEMDMLMKIIHDGLDSDNRSGVRDLITCGDTVFEKLNFIKYNYASALRKQQGGRERIEAARVMADVVNSPGREDYGTNIHGAVKMVVPLLWHTRGEE</sequence>
<evidence type="ECO:0000313" key="6">
    <source>
        <dbReference type="Proteomes" id="UP000001941"/>
    </source>
</evidence>
<dbReference type="Gene3D" id="3.30.70.270">
    <property type="match status" value="1"/>
</dbReference>
<dbReference type="InterPro" id="IPR043128">
    <property type="entry name" value="Rev_trsase/Diguanyl_cyclase"/>
</dbReference>
<name>Q2FR85_METHJ</name>
<dbReference type="OrthoDB" id="44247at2157"/>
<dbReference type="HOGENOM" id="CLU_343765_0_0_2"/>
<dbReference type="InterPro" id="IPR052117">
    <property type="entry name" value="Cas10/Csm1_subtype-III-A"/>
</dbReference>
<keyword evidence="2" id="KW-0051">Antiviral defense</keyword>
<evidence type="ECO:0000313" key="5">
    <source>
        <dbReference type="EMBL" id="ABD40498.1"/>
    </source>
</evidence>
<dbReference type="Pfam" id="PF22335">
    <property type="entry name" value="Cas10-Cmr2_palm2"/>
    <property type="match status" value="1"/>
</dbReference>
<dbReference type="InParanoid" id="Q2FR85"/>
<accession>Q2FR85</accession>
<gene>
    <name evidence="5" type="ordered locus">Mhun_0745</name>
</gene>
<dbReference type="GO" id="GO:0000166">
    <property type="term" value="F:nucleotide binding"/>
    <property type="evidence" value="ECO:0007669"/>
    <property type="project" value="UniProtKB-KW"/>
</dbReference>
<dbReference type="eggNOG" id="arCOG02666">
    <property type="taxonomic scope" value="Archaea"/>
</dbReference>
<dbReference type="EnsemblBacteria" id="ABD40498">
    <property type="protein sequence ID" value="ABD40498"/>
    <property type="gene ID" value="Mhun_0745"/>
</dbReference>
<keyword evidence="1" id="KW-0547">Nucleotide-binding</keyword>
<dbReference type="STRING" id="323259.Mhun_0745"/>
<dbReference type="Proteomes" id="UP000001941">
    <property type="component" value="Chromosome"/>
</dbReference>
<dbReference type="GeneID" id="3923883"/>
<dbReference type="InterPro" id="IPR006674">
    <property type="entry name" value="HD_domain"/>
</dbReference>
<reference evidence="6" key="1">
    <citation type="journal article" date="2016" name="Stand. Genomic Sci.">
        <title>Complete genome sequence of Methanospirillum hungatei type strain JF1.</title>
        <authorList>
            <person name="Gunsalus R.P."/>
            <person name="Cook L.E."/>
            <person name="Crable B."/>
            <person name="Rohlin L."/>
            <person name="McDonald E."/>
            <person name="Mouttaki H."/>
            <person name="Sieber J.R."/>
            <person name="Poweleit N."/>
            <person name="Zhou H."/>
            <person name="Lapidus A.L."/>
            <person name="Daligault H.E."/>
            <person name="Land M."/>
            <person name="Gilna P."/>
            <person name="Ivanova N."/>
            <person name="Kyrpides N."/>
            <person name="Culley D.E."/>
            <person name="McInerney M.J."/>
        </authorList>
    </citation>
    <scope>NUCLEOTIDE SEQUENCE [LARGE SCALE GENOMIC DNA]</scope>
    <source>
        <strain evidence="6">ATCC 27890 / DSM 864 / NBRC 100397 / JF-1</strain>
    </source>
</reference>
<proteinExistence type="predicted"/>
<dbReference type="GO" id="GO:0051607">
    <property type="term" value="P:defense response to virus"/>
    <property type="evidence" value="ECO:0007669"/>
    <property type="project" value="UniProtKB-KW"/>
</dbReference>
<feature type="domain" description="HD" evidence="3">
    <location>
        <begin position="121"/>
        <end position="207"/>
    </location>
</feature>
<evidence type="ECO:0000256" key="1">
    <source>
        <dbReference type="ARBA" id="ARBA00022741"/>
    </source>
</evidence>
<evidence type="ECO:0000256" key="2">
    <source>
        <dbReference type="ARBA" id="ARBA00023118"/>
    </source>
</evidence>
<keyword evidence="6" id="KW-1185">Reference proteome</keyword>
<feature type="domain" description="Cas10/Cmr2 second palm" evidence="4">
    <location>
        <begin position="517"/>
        <end position="686"/>
    </location>
</feature>
<dbReference type="PANTHER" id="PTHR36528">
    <property type="entry name" value="CRISPR SYSTEM SINGLE-STRAND-SPECIFIC DEOXYRIBONUCLEASE CAS10/CSM1 (SUBTYPE III-A)"/>
    <property type="match status" value="1"/>
</dbReference>
<dbReference type="PANTHER" id="PTHR36528:SF1">
    <property type="entry name" value="CRISPR SYSTEM SINGLE-STRAND-SPECIFIC DEOXYRIBONUCLEASE CAS10_CSM1 (SUBTYPE III-A)"/>
    <property type="match status" value="1"/>
</dbReference>
<dbReference type="Pfam" id="PF01966">
    <property type="entry name" value="HD"/>
    <property type="match status" value="1"/>
</dbReference>
<dbReference type="SUPFAM" id="SSF109604">
    <property type="entry name" value="HD-domain/PDEase-like"/>
    <property type="match status" value="1"/>
</dbReference>
<evidence type="ECO:0000259" key="4">
    <source>
        <dbReference type="Pfam" id="PF22335"/>
    </source>
</evidence>